<dbReference type="Proteomes" id="UP000075683">
    <property type="component" value="Unassembled WGS sequence"/>
</dbReference>
<sequence length="74" mass="8820">MGVFLEKYFTFDCLLIFGQPFFSQALISYIRHGHIIGMNILSVKYNELIHLKVKKEDHEEDEKTEPFVGFSFFW</sequence>
<dbReference type="EMBL" id="LQYT01000127">
    <property type="protein sequence ID" value="KYD09641.1"/>
    <property type="molecule type" value="Genomic_DNA"/>
</dbReference>
<dbReference type="AlphaFoldDB" id="A0A150LBA9"/>
<evidence type="ECO:0000313" key="1">
    <source>
        <dbReference type="EMBL" id="KYD09641.1"/>
    </source>
</evidence>
<evidence type="ECO:0000313" key="2">
    <source>
        <dbReference type="Proteomes" id="UP000075683"/>
    </source>
</evidence>
<proteinExistence type="predicted"/>
<protein>
    <submittedName>
        <fullName evidence="1">Uncharacterized protein</fullName>
    </submittedName>
</protein>
<organism evidence="1 2">
    <name type="scientific">Caldibacillus debilis</name>
    <dbReference type="NCBI Taxonomy" id="301148"/>
    <lineage>
        <taxon>Bacteria</taxon>
        <taxon>Bacillati</taxon>
        <taxon>Bacillota</taxon>
        <taxon>Bacilli</taxon>
        <taxon>Bacillales</taxon>
        <taxon>Bacillaceae</taxon>
        <taxon>Caldibacillus</taxon>
    </lineage>
</organism>
<comment type="caution">
    <text evidence="1">The sequence shown here is derived from an EMBL/GenBank/DDBJ whole genome shotgun (WGS) entry which is preliminary data.</text>
</comment>
<reference evidence="1 2" key="1">
    <citation type="submission" date="2016-01" db="EMBL/GenBank/DDBJ databases">
        <title>Draft Genome Sequences of Seven Thermophilic Sporeformers Isolated from Foods.</title>
        <authorList>
            <person name="Berendsen E.M."/>
            <person name="Wells-Bennik M.H."/>
            <person name="Krawcyk A.O."/>
            <person name="De Jong A."/>
            <person name="Holsappel S."/>
            <person name="Eijlander R.T."/>
            <person name="Kuipers O.P."/>
        </authorList>
    </citation>
    <scope>NUCLEOTIDE SEQUENCE [LARGE SCALE GENOMIC DNA]</scope>
    <source>
        <strain evidence="1 2">B4135</strain>
    </source>
</reference>
<dbReference type="STRING" id="301148.B4135_3650"/>
<gene>
    <name evidence="1" type="ORF">B4135_3650</name>
</gene>
<accession>A0A150LBA9</accession>
<name>A0A150LBA9_9BACI</name>